<reference evidence="2 3" key="1">
    <citation type="submission" date="2018-08" db="EMBL/GenBank/DDBJ databases">
        <title>A genome reference for cultivated species of the human gut microbiota.</title>
        <authorList>
            <person name="Zou Y."/>
            <person name="Xue W."/>
            <person name="Luo G."/>
        </authorList>
    </citation>
    <scope>NUCLEOTIDE SEQUENCE [LARGE SCALE GENOMIC DNA]</scope>
    <source>
        <strain evidence="2 3">AF19-16AC</strain>
    </source>
</reference>
<accession>A0A412NGE2</accession>
<organism evidence="2 3">
    <name type="scientific">Mediterraneibacter gnavus</name>
    <name type="common">Ruminococcus gnavus</name>
    <dbReference type="NCBI Taxonomy" id="33038"/>
    <lineage>
        <taxon>Bacteria</taxon>
        <taxon>Bacillati</taxon>
        <taxon>Bacillota</taxon>
        <taxon>Clostridia</taxon>
        <taxon>Lachnospirales</taxon>
        <taxon>Lachnospiraceae</taxon>
        <taxon>Mediterraneibacter</taxon>
    </lineage>
</organism>
<name>A0A412NGE2_MEDGN</name>
<dbReference type="EMBL" id="QRWQ01000008">
    <property type="protein sequence ID" value="RGT38381.1"/>
    <property type="molecule type" value="Genomic_DNA"/>
</dbReference>
<proteinExistence type="predicted"/>
<feature type="region of interest" description="Disordered" evidence="1">
    <location>
        <begin position="73"/>
        <end position="105"/>
    </location>
</feature>
<protein>
    <submittedName>
        <fullName evidence="2">Uncharacterized protein</fullName>
    </submittedName>
</protein>
<dbReference type="AlphaFoldDB" id="A0A412NGE2"/>
<evidence type="ECO:0000313" key="2">
    <source>
        <dbReference type="EMBL" id="RGT38381.1"/>
    </source>
</evidence>
<gene>
    <name evidence="2" type="ORF">DWX36_09610</name>
</gene>
<evidence type="ECO:0000313" key="3">
    <source>
        <dbReference type="Proteomes" id="UP000283834"/>
    </source>
</evidence>
<feature type="compositionally biased region" description="Acidic residues" evidence="1">
    <location>
        <begin position="78"/>
        <end position="89"/>
    </location>
</feature>
<dbReference type="Proteomes" id="UP000283834">
    <property type="component" value="Unassembled WGS sequence"/>
</dbReference>
<sequence length="122" mass="13498">MKVIEINEGSKIPYEVSKTKICFDDDLTINLAKRQEDWPVHIDILTDGDGVLVTGAESGNYYVAQIDIPAREYKEPEATEEAATVEEGGEQAGTTDTPQPEPLPLDMEKVTLTLWALVNYEA</sequence>
<dbReference type="RefSeq" id="WP_118046887.1">
    <property type="nucleotide sequence ID" value="NZ_QRWQ01000008.1"/>
</dbReference>
<comment type="caution">
    <text evidence="2">The sequence shown here is derived from an EMBL/GenBank/DDBJ whole genome shotgun (WGS) entry which is preliminary data.</text>
</comment>
<evidence type="ECO:0000256" key="1">
    <source>
        <dbReference type="SAM" id="MobiDB-lite"/>
    </source>
</evidence>